<keyword evidence="2" id="KW-0812">Transmembrane</keyword>
<protein>
    <submittedName>
        <fullName evidence="3">Uncharacterized protein</fullName>
    </submittedName>
</protein>
<dbReference type="RefSeq" id="WP_179423158.1">
    <property type="nucleotide sequence ID" value="NZ_BAAAMP010000002.1"/>
</dbReference>
<evidence type="ECO:0000256" key="2">
    <source>
        <dbReference type="SAM" id="Phobius"/>
    </source>
</evidence>
<sequence length="354" mass="37839">MNATTLPAEIVAFAAAVRAALADLPADEVEELTDGLEADLAEAYAEDLARELPDPTAYAHELRGAAGLPTPQAPKGRLHAIGTSFAEAGRDVERSLRRSPAVSSTLDFLVTLRPAWWIVRGWVAYQVFCLTILGMWKTDVLPGDFAKWLLLILLVAGSVFLGMRSWPRPVAVLIVLGNAFAAFALIPVLANDATGAELEMAYENPPEYEYGSGYEGGDGTGVWLNGSEVTNIFAYNARGERLNGVQLFDQDGKPLTTSVPGGNGCLEKDEFDECTKPGAWMPVQLETGASAWNVFPMKMAESSFDDPTRPVTGAVAQDRPAPFLKVPALLVASPTADAKDSAAATEEKDGKKKP</sequence>
<dbReference type="EMBL" id="JACBZN010000001">
    <property type="protein sequence ID" value="NYI37024.1"/>
    <property type="molecule type" value="Genomic_DNA"/>
</dbReference>
<reference evidence="4 5" key="1">
    <citation type="submission" date="2020-07" db="EMBL/GenBank/DDBJ databases">
        <title>Sequencing the genomes of 1000 actinobacteria strains.</title>
        <authorList>
            <person name="Klenk H.-P."/>
        </authorList>
    </citation>
    <scope>NUCLEOTIDE SEQUENCE [LARGE SCALE GENOMIC DNA]</scope>
    <source>
        <strain evidence="4 5">DSM 19087</strain>
    </source>
</reference>
<feature type="compositionally biased region" description="Basic and acidic residues" evidence="1">
    <location>
        <begin position="337"/>
        <end position="354"/>
    </location>
</feature>
<keyword evidence="5" id="KW-1185">Reference proteome</keyword>
<name>A0A8I0FW66_9ACTN</name>
<dbReference type="EMBL" id="JACWMT010000001">
    <property type="protein sequence ID" value="MBD1269067.1"/>
    <property type="molecule type" value="Genomic_DNA"/>
</dbReference>
<feature type="region of interest" description="Disordered" evidence="1">
    <location>
        <begin position="334"/>
        <end position="354"/>
    </location>
</feature>
<dbReference type="Proteomes" id="UP000659061">
    <property type="component" value="Unassembled WGS sequence"/>
</dbReference>
<feature type="transmembrane region" description="Helical" evidence="2">
    <location>
        <begin position="172"/>
        <end position="190"/>
    </location>
</feature>
<keyword evidence="2" id="KW-1133">Transmembrane helix</keyword>
<proteinExistence type="predicted"/>
<reference evidence="3" key="2">
    <citation type="submission" date="2020-09" db="EMBL/GenBank/DDBJ databases">
        <title>Novel species in genus Aeromicrobium.</title>
        <authorList>
            <person name="Zhang G."/>
        </authorList>
    </citation>
    <scope>NUCLEOTIDE SEQUENCE</scope>
    <source>
        <strain evidence="3">SSW1-57</strain>
    </source>
</reference>
<feature type="transmembrane region" description="Helical" evidence="2">
    <location>
        <begin position="115"/>
        <end position="136"/>
    </location>
</feature>
<keyword evidence="2" id="KW-0472">Membrane</keyword>
<dbReference type="Proteomes" id="UP000587211">
    <property type="component" value="Unassembled WGS sequence"/>
</dbReference>
<evidence type="ECO:0000313" key="4">
    <source>
        <dbReference type="EMBL" id="NYI37024.1"/>
    </source>
</evidence>
<dbReference type="AlphaFoldDB" id="A0A8I0FW66"/>
<evidence type="ECO:0000313" key="6">
    <source>
        <dbReference type="Proteomes" id="UP000659061"/>
    </source>
</evidence>
<comment type="caution">
    <text evidence="3">The sequence shown here is derived from an EMBL/GenBank/DDBJ whole genome shotgun (WGS) entry which is preliminary data.</text>
</comment>
<gene>
    <name evidence="4" type="ORF">BJ975_000399</name>
    <name evidence="3" type="ORF">IDH50_02365</name>
</gene>
<evidence type="ECO:0000313" key="5">
    <source>
        <dbReference type="Proteomes" id="UP000587211"/>
    </source>
</evidence>
<feature type="transmembrane region" description="Helical" evidence="2">
    <location>
        <begin position="148"/>
        <end position="166"/>
    </location>
</feature>
<accession>A0A8I0FW66</accession>
<evidence type="ECO:0000313" key="3">
    <source>
        <dbReference type="EMBL" id="MBD1269067.1"/>
    </source>
</evidence>
<evidence type="ECO:0000256" key="1">
    <source>
        <dbReference type="SAM" id="MobiDB-lite"/>
    </source>
</evidence>
<organism evidence="3 6">
    <name type="scientific">Aeromicrobium tamlense</name>
    <dbReference type="NCBI Taxonomy" id="375541"/>
    <lineage>
        <taxon>Bacteria</taxon>
        <taxon>Bacillati</taxon>
        <taxon>Actinomycetota</taxon>
        <taxon>Actinomycetes</taxon>
        <taxon>Propionibacteriales</taxon>
        <taxon>Nocardioidaceae</taxon>
        <taxon>Aeromicrobium</taxon>
    </lineage>
</organism>